<dbReference type="EnsemblPlants" id="OGLUM04G21530.1">
    <property type="protein sequence ID" value="OGLUM04G21530.1"/>
    <property type="gene ID" value="OGLUM04G21530"/>
</dbReference>
<reference evidence="2" key="1">
    <citation type="submission" date="2015-04" db="UniProtKB">
        <authorList>
            <consortium name="EnsemblPlants"/>
        </authorList>
    </citation>
    <scope>IDENTIFICATION</scope>
</reference>
<evidence type="ECO:0000256" key="1">
    <source>
        <dbReference type="SAM" id="MobiDB-lite"/>
    </source>
</evidence>
<evidence type="ECO:0000313" key="2">
    <source>
        <dbReference type="EnsemblPlants" id="OGLUM04G21530.1"/>
    </source>
</evidence>
<proteinExistence type="predicted"/>
<organism evidence="2">
    <name type="scientific">Oryza glumipatula</name>
    <dbReference type="NCBI Taxonomy" id="40148"/>
    <lineage>
        <taxon>Eukaryota</taxon>
        <taxon>Viridiplantae</taxon>
        <taxon>Streptophyta</taxon>
        <taxon>Embryophyta</taxon>
        <taxon>Tracheophyta</taxon>
        <taxon>Spermatophyta</taxon>
        <taxon>Magnoliopsida</taxon>
        <taxon>Liliopsida</taxon>
        <taxon>Poales</taxon>
        <taxon>Poaceae</taxon>
        <taxon>BOP clade</taxon>
        <taxon>Oryzoideae</taxon>
        <taxon>Oryzeae</taxon>
        <taxon>Oryzinae</taxon>
        <taxon>Oryza</taxon>
    </lineage>
</organism>
<keyword evidence="3" id="KW-1185">Reference proteome</keyword>
<dbReference type="AlphaFoldDB" id="A0A0D9ZP61"/>
<protein>
    <submittedName>
        <fullName evidence="2">Uncharacterized protein</fullName>
    </submittedName>
</protein>
<reference evidence="2" key="2">
    <citation type="submission" date="2018-05" db="EMBL/GenBank/DDBJ databases">
        <title>OgluRS3 (Oryza glumaepatula Reference Sequence Version 3).</title>
        <authorList>
            <person name="Zhang J."/>
            <person name="Kudrna D."/>
            <person name="Lee S."/>
            <person name="Talag J."/>
            <person name="Welchert J."/>
            <person name="Wing R.A."/>
        </authorList>
    </citation>
    <scope>NUCLEOTIDE SEQUENCE [LARGE SCALE GENOMIC DNA]</scope>
</reference>
<dbReference type="HOGENOM" id="CLU_1380025_0_0_1"/>
<dbReference type="Gramene" id="OGLUM04G21530.1">
    <property type="protein sequence ID" value="OGLUM04G21530.1"/>
    <property type="gene ID" value="OGLUM04G21530"/>
</dbReference>
<accession>A0A0D9ZP61</accession>
<name>A0A0D9ZP61_9ORYZ</name>
<dbReference type="Proteomes" id="UP000026961">
    <property type="component" value="Chromosome 4"/>
</dbReference>
<sequence length="198" mass="20800">MGDEEGVGGVEEVVAVWRDERREGLLGEPRVEGLAPPGEEVVADEDVVHLLDAAHVGDHARLDLLVGEGVRREARGERGDRLRCRLPVDHDDVVGGGGGGRRLGGRRRSDGDGRGGGAGGELAAEAGALALVGEGGVGEDKGGGGRGIGGLVGVGVRWKGGEEREGGVGRWLVRHGRRRRRRRRRQSRRACSINLVGV</sequence>
<evidence type="ECO:0000313" key="3">
    <source>
        <dbReference type="Proteomes" id="UP000026961"/>
    </source>
</evidence>
<feature type="region of interest" description="Disordered" evidence="1">
    <location>
        <begin position="93"/>
        <end position="120"/>
    </location>
</feature>